<dbReference type="PANTHER" id="PTHR31009">
    <property type="entry name" value="S-ADENOSYL-L-METHIONINE:CARBOXYL METHYLTRANSFERASE FAMILY PROTEIN"/>
    <property type="match status" value="1"/>
</dbReference>
<keyword evidence="4" id="KW-0479">Metal-binding</keyword>
<evidence type="ECO:0000256" key="7">
    <source>
        <dbReference type="ARBA" id="ARBA00022842"/>
    </source>
</evidence>
<dbReference type="STRING" id="35608.A0A2U1ML56"/>
<dbReference type="Pfam" id="PF04194">
    <property type="entry name" value="PDCD2_C"/>
    <property type="match status" value="1"/>
</dbReference>
<dbReference type="InterPro" id="IPR005299">
    <property type="entry name" value="MeTrfase_7"/>
</dbReference>
<evidence type="ECO:0000256" key="6">
    <source>
        <dbReference type="ARBA" id="ARBA00022833"/>
    </source>
</evidence>
<keyword evidence="3" id="KW-0808">Transferase</keyword>
<evidence type="ECO:0000313" key="10">
    <source>
        <dbReference type="EMBL" id="PWA61942.1"/>
    </source>
</evidence>
<evidence type="ECO:0000313" key="11">
    <source>
        <dbReference type="Proteomes" id="UP000245207"/>
    </source>
</evidence>
<keyword evidence="7" id="KW-0460">Magnesium</keyword>
<comment type="similarity">
    <text evidence="1">Belongs to the methyltransferase superfamily. Type-7 methyltransferase family.</text>
</comment>
<dbReference type="Proteomes" id="UP000245207">
    <property type="component" value="Unassembled WGS sequence"/>
</dbReference>
<evidence type="ECO:0000256" key="8">
    <source>
        <dbReference type="PROSITE-ProRule" id="PRU00134"/>
    </source>
</evidence>
<protein>
    <recommendedName>
        <fullName evidence="9">MYND-type domain-containing protein</fullName>
    </recommendedName>
</protein>
<evidence type="ECO:0000256" key="2">
    <source>
        <dbReference type="ARBA" id="ARBA00022603"/>
    </source>
</evidence>
<sequence length="945" mass="106417">MCYYGLDKPGMHVAVVGLGGLGHVAVMFLKALGIKVTVISSSPKKREEAISKFGVDSFFVSRDQAEMKEIVIRKALPILKEAIKGFANHDVFFGRCFKIADLGCSSGPNTLLSATNIIDIVHEECTQNNRKTPQFQVSLVDLIGNDFNTVFRLLPNFYAKLKEDKGKNFGPCFISAVPGSFYDRLFPDESLHLVYSSYSLHWLSQVPEGLENNTSNIYFSKTSPPNVFEAYQKQYATNFTKFLQVRSKEVVSGGRMVLTLIGRSFSDPTIDDCVIPWEILTLSLLDLVKEEIVIRKALPILKEAIKGFANHDVFFGRCFKIADLGCSSGPNTLLSATNIIDIVHEECTQNNRKTPQFQVSLVDLVGNDFNTVFRLLPNFYAKLKEDKGKNFGPCFISAVPGSFYDRLFPDESLHLVYSSYSLHWLSQVPEGLENNTSNIYFSKTSPPNVFEAYQKQYASDFTKFLQVRSKEVVSGGRMVLTLIGRSFSDPTIDDCVIPWEILTLSLLDLVKEGLVRESDITSFNIPMYNPCEDEIKTIVENEGSFSLDSITAIRESWVPYDTDYTNPCAFKELSLRHGENAKKMVRAVMEPLLAAHFGRFVEKPKHDWSLCRHLFPSKAGGTPAWLDPVNLPTGNSCLCDICGEPLRFLLQAYAPLSDKDSTFHRTLFVFMCTSMSCLLRDQHEQWKHHPEKGSRSIKVFRGQLPRNNQFYSSEAPKNDGSDKPLGTAASLCSWCGTWKGDKVCSNCKRARYCSKKHQAIHWSSAHKLQCRTIETLQESSSRSTNSSEDILKAGSNVTWPEYEIINEDESEFDTEIPNSNAYGKALPTANEDEGDAKCWASFQKRIARAPEQVLRYSRHELANPLWPMLSGQPSKADIPKCTSCGSPRAFEFQILPQLLYYFDVKNEYNSLDWATIVVYTCEASCDGSLAYQEEFAWVQLTSQSR</sequence>
<dbReference type="EMBL" id="PKPP01004986">
    <property type="protein sequence ID" value="PWA61942.1"/>
    <property type="molecule type" value="Genomic_DNA"/>
</dbReference>
<dbReference type="PROSITE" id="PS01360">
    <property type="entry name" value="ZF_MYND_1"/>
    <property type="match status" value="1"/>
</dbReference>
<dbReference type="Gene3D" id="3.40.50.720">
    <property type="entry name" value="NAD(P)-binding Rossmann-like Domain"/>
    <property type="match status" value="1"/>
</dbReference>
<dbReference type="InterPro" id="IPR042086">
    <property type="entry name" value="MeTrfase_capping"/>
</dbReference>
<dbReference type="Pfam" id="PF01753">
    <property type="entry name" value="zf-MYND"/>
    <property type="match status" value="1"/>
</dbReference>
<dbReference type="Gene3D" id="1.10.1200.270">
    <property type="entry name" value="Methyltransferase, alpha-helical capping domain"/>
    <property type="match status" value="1"/>
</dbReference>
<evidence type="ECO:0000256" key="1">
    <source>
        <dbReference type="ARBA" id="ARBA00007967"/>
    </source>
</evidence>
<keyword evidence="2" id="KW-0489">Methyltransferase</keyword>
<dbReference type="SUPFAM" id="SSF53335">
    <property type="entry name" value="S-adenosyl-L-methionine-dependent methyltransferases"/>
    <property type="match status" value="2"/>
</dbReference>
<dbReference type="SUPFAM" id="SSF51735">
    <property type="entry name" value="NAD(P)-binding Rossmann-fold domains"/>
    <property type="match status" value="1"/>
</dbReference>
<keyword evidence="5 8" id="KW-0863">Zinc-finger</keyword>
<dbReference type="InterPro" id="IPR007320">
    <property type="entry name" value="PDCD2_C"/>
</dbReference>
<keyword evidence="11" id="KW-1185">Reference proteome</keyword>
<gene>
    <name evidence="10" type="ORF">CTI12_AA368560</name>
</gene>
<comment type="caution">
    <text evidence="10">The sequence shown here is derived from an EMBL/GenBank/DDBJ whole genome shotgun (WGS) entry which is preliminary data.</text>
</comment>
<dbReference type="GO" id="GO:0005737">
    <property type="term" value="C:cytoplasm"/>
    <property type="evidence" value="ECO:0007669"/>
    <property type="project" value="InterPro"/>
</dbReference>
<organism evidence="10 11">
    <name type="scientific">Artemisia annua</name>
    <name type="common">Sweet wormwood</name>
    <dbReference type="NCBI Taxonomy" id="35608"/>
    <lineage>
        <taxon>Eukaryota</taxon>
        <taxon>Viridiplantae</taxon>
        <taxon>Streptophyta</taxon>
        <taxon>Embryophyta</taxon>
        <taxon>Tracheophyta</taxon>
        <taxon>Spermatophyta</taxon>
        <taxon>Magnoliopsida</taxon>
        <taxon>eudicotyledons</taxon>
        <taxon>Gunneridae</taxon>
        <taxon>Pentapetalae</taxon>
        <taxon>asterids</taxon>
        <taxon>campanulids</taxon>
        <taxon>Asterales</taxon>
        <taxon>Asteraceae</taxon>
        <taxon>Asteroideae</taxon>
        <taxon>Anthemideae</taxon>
        <taxon>Artemisiinae</taxon>
        <taxon>Artemisia</taxon>
    </lineage>
</organism>
<dbReference type="Pfam" id="PF03492">
    <property type="entry name" value="Methyltransf_7"/>
    <property type="match status" value="2"/>
</dbReference>
<dbReference type="Gene3D" id="3.40.50.150">
    <property type="entry name" value="Vaccinia Virus protein VP39"/>
    <property type="match status" value="2"/>
</dbReference>
<name>A0A2U1ML56_ARTAN</name>
<dbReference type="InterPro" id="IPR029063">
    <property type="entry name" value="SAM-dependent_MTases_sf"/>
</dbReference>
<dbReference type="PROSITE" id="PS50865">
    <property type="entry name" value="ZF_MYND_2"/>
    <property type="match status" value="1"/>
</dbReference>
<dbReference type="OrthoDB" id="443682at2759"/>
<evidence type="ECO:0000259" key="9">
    <source>
        <dbReference type="PROSITE" id="PS50865"/>
    </source>
</evidence>
<dbReference type="SUPFAM" id="SSF144232">
    <property type="entry name" value="HIT/MYND zinc finger-like"/>
    <property type="match status" value="1"/>
</dbReference>
<evidence type="ECO:0000256" key="4">
    <source>
        <dbReference type="ARBA" id="ARBA00022723"/>
    </source>
</evidence>
<dbReference type="GO" id="GO:0008270">
    <property type="term" value="F:zinc ion binding"/>
    <property type="evidence" value="ECO:0007669"/>
    <property type="project" value="UniProtKB-KW"/>
</dbReference>
<feature type="domain" description="MYND-type" evidence="9">
    <location>
        <begin position="732"/>
        <end position="770"/>
    </location>
</feature>
<dbReference type="GO" id="GO:0032259">
    <property type="term" value="P:methylation"/>
    <property type="evidence" value="ECO:0007669"/>
    <property type="project" value="UniProtKB-KW"/>
</dbReference>
<accession>A0A2U1ML56</accession>
<dbReference type="GO" id="GO:0008168">
    <property type="term" value="F:methyltransferase activity"/>
    <property type="evidence" value="ECO:0007669"/>
    <property type="project" value="UniProtKB-KW"/>
</dbReference>
<evidence type="ECO:0000256" key="3">
    <source>
        <dbReference type="ARBA" id="ARBA00022679"/>
    </source>
</evidence>
<dbReference type="Gene3D" id="6.10.140.2220">
    <property type="match status" value="1"/>
</dbReference>
<keyword evidence="6" id="KW-0862">Zinc</keyword>
<reference evidence="10 11" key="1">
    <citation type="journal article" date="2018" name="Mol. Plant">
        <title>The genome of Artemisia annua provides insight into the evolution of Asteraceae family and artemisinin biosynthesis.</title>
        <authorList>
            <person name="Shen Q."/>
            <person name="Zhang L."/>
            <person name="Liao Z."/>
            <person name="Wang S."/>
            <person name="Yan T."/>
            <person name="Shi P."/>
            <person name="Liu M."/>
            <person name="Fu X."/>
            <person name="Pan Q."/>
            <person name="Wang Y."/>
            <person name="Lv Z."/>
            <person name="Lu X."/>
            <person name="Zhang F."/>
            <person name="Jiang W."/>
            <person name="Ma Y."/>
            <person name="Chen M."/>
            <person name="Hao X."/>
            <person name="Li L."/>
            <person name="Tang Y."/>
            <person name="Lv G."/>
            <person name="Zhou Y."/>
            <person name="Sun X."/>
            <person name="Brodelius P.E."/>
            <person name="Rose J.K.C."/>
            <person name="Tang K."/>
        </authorList>
    </citation>
    <scope>NUCLEOTIDE SEQUENCE [LARGE SCALE GENOMIC DNA]</scope>
    <source>
        <strain evidence="11">cv. Huhao1</strain>
        <tissue evidence="10">Leaf</tissue>
    </source>
</reference>
<dbReference type="InterPro" id="IPR036291">
    <property type="entry name" value="NAD(P)-bd_dom_sf"/>
</dbReference>
<dbReference type="AlphaFoldDB" id="A0A2U1ML56"/>
<evidence type="ECO:0000256" key="5">
    <source>
        <dbReference type="ARBA" id="ARBA00022771"/>
    </source>
</evidence>
<dbReference type="InterPro" id="IPR002893">
    <property type="entry name" value="Znf_MYND"/>
</dbReference>
<proteinExistence type="inferred from homology"/>